<name>A0A819QV19_9BILA</name>
<dbReference type="AlphaFoldDB" id="A0A819QV19"/>
<accession>A0A819QV19</accession>
<protein>
    <submittedName>
        <fullName evidence="1">Uncharacterized protein</fullName>
    </submittedName>
</protein>
<sequence length="78" mass="9493">MKSNLDLIKNFIEWWKERIYASTLIIYKLISDQDIKSKQKYYRSFINCMKNSYKNIYTTATEDVRMLLNIKKLKNESD</sequence>
<gene>
    <name evidence="1" type="ORF">FNK824_LOCUS28187</name>
</gene>
<reference evidence="1" key="1">
    <citation type="submission" date="2021-02" db="EMBL/GenBank/DDBJ databases">
        <authorList>
            <person name="Nowell W R."/>
        </authorList>
    </citation>
    <scope>NUCLEOTIDE SEQUENCE</scope>
</reference>
<evidence type="ECO:0000313" key="2">
    <source>
        <dbReference type="Proteomes" id="UP000663874"/>
    </source>
</evidence>
<dbReference type="Proteomes" id="UP000663874">
    <property type="component" value="Unassembled WGS sequence"/>
</dbReference>
<proteinExistence type="predicted"/>
<comment type="caution">
    <text evidence="1">The sequence shown here is derived from an EMBL/GenBank/DDBJ whole genome shotgun (WGS) entry which is preliminary data.</text>
</comment>
<evidence type="ECO:0000313" key="1">
    <source>
        <dbReference type="EMBL" id="CAF4041231.1"/>
    </source>
</evidence>
<dbReference type="EMBL" id="CAJOBE010007617">
    <property type="protein sequence ID" value="CAF4041231.1"/>
    <property type="molecule type" value="Genomic_DNA"/>
</dbReference>
<organism evidence="1 2">
    <name type="scientific">Rotaria sordida</name>
    <dbReference type="NCBI Taxonomy" id="392033"/>
    <lineage>
        <taxon>Eukaryota</taxon>
        <taxon>Metazoa</taxon>
        <taxon>Spiralia</taxon>
        <taxon>Gnathifera</taxon>
        <taxon>Rotifera</taxon>
        <taxon>Eurotatoria</taxon>
        <taxon>Bdelloidea</taxon>
        <taxon>Philodinida</taxon>
        <taxon>Philodinidae</taxon>
        <taxon>Rotaria</taxon>
    </lineage>
</organism>